<proteinExistence type="predicted"/>
<comment type="caution">
    <text evidence="1">The sequence shown here is derived from an EMBL/GenBank/DDBJ whole genome shotgun (WGS) entry which is preliminary data.</text>
</comment>
<reference evidence="1" key="1">
    <citation type="submission" date="2018-11" db="EMBL/GenBank/DDBJ databases">
        <authorList>
            <consortium name="Pathogen Informatics"/>
        </authorList>
    </citation>
    <scope>NUCLEOTIDE SEQUENCE</scope>
</reference>
<keyword evidence="2" id="KW-1185">Reference proteome</keyword>
<organism evidence="1 2">
    <name type="scientific">Protopolystoma xenopodis</name>
    <dbReference type="NCBI Taxonomy" id="117903"/>
    <lineage>
        <taxon>Eukaryota</taxon>
        <taxon>Metazoa</taxon>
        <taxon>Spiralia</taxon>
        <taxon>Lophotrochozoa</taxon>
        <taxon>Platyhelminthes</taxon>
        <taxon>Monogenea</taxon>
        <taxon>Polyopisthocotylea</taxon>
        <taxon>Polystomatidea</taxon>
        <taxon>Polystomatidae</taxon>
        <taxon>Protopolystoma</taxon>
    </lineage>
</organism>
<evidence type="ECO:0000313" key="2">
    <source>
        <dbReference type="Proteomes" id="UP000784294"/>
    </source>
</evidence>
<evidence type="ECO:0000313" key="1">
    <source>
        <dbReference type="EMBL" id="VEL42083.1"/>
    </source>
</evidence>
<gene>
    <name evidence="1" type="ORF">PXEA_LOCUS35523</name>
</gene>
<dbReference type="AlphaFoldDB" id="A0A3S5BE81"/>
<protein>
    <submittedName>
        <fullName evidence="1">Uncharacterized protein</fullName>
    </submittedName>
</protein>
<dbReference type="Proteomes" id="UP000784294">
    <property type="component" value="Unassembled WGS sequence"/>
</dbReference>
<accession>A0A3S5BE81</accession>
<sequence length="71" mass="7482">MRKAVKSVACSPPAQFELPLSPLLEPGPGAVGAVGSPSSTDNILPRLVHRRVHFNFVAVAAESWFGLVVTT</sequence>
<dbReference type="EMBL" id="CAAALY010272501">
    <property type="protein sequence ID" value="VEL42083.1"/>
    <property type="molecule type" value="Genomic_DNA"/>
</dbReference>
<name>A0A3S5BE81_9PLAT</name>